<comment type="similarity">
    <text evidence="2">Belongs to the major facilitator superfamily.</text>
</comment>
<dbReference type="SUPFAM" id="SSF103473">
    <property type="entry name" value="MFS general substrate transporter"/>
    <property type="match status" value="1"/>
</dbReference>
<comment type="subcellular location">
    <subcellularLocation>
        <location evidence="1">Membrane</location>
        <topology evidence="1">Multi-pass membrane protein</topology>
    </subcellularLocation>
</comment>
<dbReference type="PANTHER" id="PTHR23511">
    <property type="entry name" value="SYNAPTIC VESICLE GLYCOPROTEIN 2"/>
    <property type="match status" value="1"/>
</dbReference>
<feature type="transmembrane region" description="Helical" evidence="7">
    <location>
        <begin position="228"/>
        <end position="249"/>
    </location>
</feature>
<feature type="transmembrane region" description="Helical" evidence="7">
    <location>
        <begin position="432"/>
        <end position="455"/>
    </location>
</feature>
<proteinExistence type="inferred from homology"/>
<keyword evidence="5 7" id="KW-1133">Transmembrane helix</keyword>
<name>A0AAE0YYR2_9GAST</name>
<dbReference type="InterPro" id="IPR020846">
    <property type="entry name" value="MFS_dom"/>
</dbReference>
<feature type="transmembrane region" description="Helical" evidence="7">
    <location>
        <begin position="508"/>
        <end position="531"/>
    </location>
</feature>
<dbReference type="Gene3D" id="1.20.1250.20">
    <property type="entry name" value="MFS general substrate transporter like domains"/>
    <property type="match status" value="1"/>
</dbReference>
<evidence type="ECO:0000313" key="10">
    <source>
        <dbReference type="Proteomes" id="UP001283361"/>
    </source>
</evidence>
<keyword evidence="3" id="KW-0813">Transport</keyword>
<dbReference type="GO" id="GO:0022857">
    <property type="term" value="F:transmembrane transporter activity"/>
    <property type="evidence" value="ECO:0007669"/>
    <property type="project" value="InterPro"/>
</dbReference>
<evidence type="ECO:0000256" key="7">
    <source>
        <dbReference type="SAM" id="Phobius"/>
    </source>
</evidence>
<evidence type="ECO:0000256" key="6">
    <source>
        <dbReference type="ARBA" id="ARBA00023136"/>
    </source>
</evidence>
<dbReference type="EMBL" id="JAWDGP010005093">
    <property type="protein sequence ID" value="KAK3759669.1"/>
    <property type="molecule type" value="Genomic_DNA"/>
</dbReference>
<evidence type="ECO:0000256" key="1">
    <source>
        <dbReference type="ARBA" id="ARBA00004141"/>
    </source>
</evidence>
<sequence length="545" mass="60658">MDTISLVDSKRSNNYEATRYSRSDNCYEATSNSLSKNEDQINANGLDKEVVEKLNPEEFSVQEAIDHIGFGWFQIKLSVISGLTWMADSMEIMLLSILGPVLSCQWDLQPWKQALLTTLVMVGMATGSSFWGKMSDKHGRKTALALASSLIGYFGFLSAFSPMYLWMAICRFLVGCCLAALPQTVTLYSEYLPTQSRAASLIALEAFFAVGAAVEVIMALIIMPRLGWRYLMAFSALPVLFFPILSPWLPESARFLLTCGRHKEAVAMLDRIARDNGKTLPRGKLSTLVIENISRGRIRDMYQPSTRRLSVLLNILWFLLGFSYYGMALLLPTLLNKPDGCHGNDVKVATKETCSVSCKPFTEEDYMELTVTSFADAPGGPLFVLTQEIIFVSVSFLHFIDKYHFPQCCLLISYLLQLVMQRRHCISLITTVFSIFLFLSNICLNRSTLTALMFVSRSMISGAHQIAFVYTTECFPTSIRALGLGTNSGLARMGAIVTPYVAQVGTEWSAFFSFTFYGVVGLLAALFSILLPFDTKGRAMVDISH</sequence>
<dbReference type="PROSITE" id="PS50850">
    <property type="entry name" value="MFS"/>
    <property type="match status" value="1"/>
</dbReference>
<dbReference type="AlphaFoldDB" id="A0AAE0YYR2"/>
<feature type="transmembrane region" description="Helical" evidence="7">
    <location>
        <begin position="114"/>
        <end position="131"/>
    </location>
</feature>
<reference evidence="9" key="1">
    <citation type="journal article" date="2023" name="G3 (Bethesda)">
        <title>A reference genome for the long-term kleptoplast-retaining sea slug Elysia crispata morphotype clarki.</title>
        <authorList>
            <person name="Eastman K.E."/>
            <person name="Pendleton A.L."/>
            <person name="Shaikh M.A."/>
            <person name="Suttiyut T."/>
            <person name="Ogas R."/>
            <person name="Tomko P."/>
            <person name="Gavelis G."/>
            <person name="Widhalm J.R."/>
            <person name="Wisecaver J.H."/>
        </authorList>
    </citation>
    <scope>NUCLEOTIDE SEQUENCE</scope>
    <source>
        <strain evidence="9">ECLA1</strain>
    </source>
</reference>
<dbReference type="InterPro" id="IPR005828">
    <property type="entry name" value="MFS_sugar_transport-like"/>
</dbReference>
<keyword evidence="4 7" id="KW-0812">Transmembrane</keyword>
<comment type="caution">
    <text evidence="9">The sequence shown here is derived from an EMBL/GenBank/DDBJ whole genome shotgun (WGS) entry which is preliminary data.</text>
</comment>
<keyword evidence="6 7" id="KW-0472">Membrane</keyword>
<dbReference type="Proteomes" id="UP001283361">
    <property type="component" value="Unassembled WGS sequence"/>
</dbReference>
<feature type="transmembrane region" description="Helical" evidence="7">
    <location>
        <begin position="309"/>
        <end position="327"/>
    </location>
</feature>
<dbReference type="PANTHER" id="PTHR23511:SF5">
    <property type="entry name" value="MAJOR FACILITATOR-TYPE TRANSPORTER HXNZ-RELATED"/>
    <property type="match status" value="1"/>
</dbReference>
<feature type="transmembrane region" description="Helical" evidence="7">
    <location>
        <begin position="83"/>
        <end position="102"/>
    </location>
</feature>
<dbReference type="InterPro" id="IPR036259">
    <property type="entry name" value="MFS_trans_sf"/>
</dbReference>
<keyword evidence="10" id="KW-1185">Reference proteome</keyword>
<feature type="domain" description="Major facilitator superfamily (MFS) profile" evidence="8">
    <location>
        <begin position="77"/>
        <end position="536"/>
    </location>
</feature>
<organism evidence="9 10">
    <name type="scientific">Elysia crispata</name>
    <name type="common">lettuce slug</name>
    <dbReference type="NCBI Taxonomy" id="231223"/>
    <lineage>
        <taxon>Eukaryota</taxon>
        <taxon>Metazoa</taxon>
        <taxon>Spiralia</taxon>
        <taxon>Lophotrochozoa</taxon>
        <taxon>Mollusca</taxon>
        <taxon>Gastropoda</taxon>
        <taxon>Heterobranchia</taxon>
        <taxon>Euthyneura</taxon>
        <taxon>Panpulmonata</taxon>
        <taxon>Sacoglossa</taxon>
        <taxon>Placobranchoidea</taxon>
        <taxon>Plakobranchidae</taxon>
        <taxon>Elysia</taxon>
    </lineage>
</organism>
<feature type="transmembrane region" description="Helical" evidence="7">
    <location>
        <begin position="201"/>
        <end position="222"/>
    </location>
</feature>
<dbReference type="GO" id="GO:0016020">
    <property type="term" value="C:membrane"/>
    <property type="evidence" value="ECO:0007669"/>
    <property type="project" value="UniProtKB-SubCell"/>
</dbReference>
<evidence type="ECO:0000256" key="2">
    <source>
        <dbReference type="ARBA" id="ARBA00008335"/>
    </source>
</evidence>
<protein>
    <recommendedName>
        <fullName evidence="8">Major facilitator superfamily (MFS) profile domain-containing protein</fullName>
    </recommendedName>
</protein>
<evidence type="ECO:0000259" key="8">
    <source>
        <dbReference type="PROSITE" id="PS50850"/>
    </source>
</evidence>
<evidence type="ECO:0000256" key="3">
    <source>
        <dbReference type="ARBA" id="ARBA00022448"/>
    </source>
</evidence>
<gene>
    <name evidence="9" type="ORF">RRG08_026052</name>
</gene>
<dbReference type="Pfam" id="PF00083">
    <property type="entry name" value="Sugar_tr"/>
    <property type="match status" value="1"/>
</dbReference>
<evidence type="ECO:0000256" key="4">
    <source>
        <dbReference type="ARBA" id="ARBA00022692"/>
    </source>
</evidence>
<accession>A0AAE0YYR2</accession>
<evidence type="ECO:0000256" key="5">
    <source>
        <dbReference type="ARBA" id="ARBA00022989"/>
    </source>
</evidence>
<feature type="transmembrane region" description="Helical" evidence="7">
    <location>
        <begin position="166"/>
        <end position="189"/>
    </location>
</feature>
<evidence type="ECO:0000313" key="9">
    <source>
        <dbReference type="EMBL" id="KAK3759669.1"/>
    </source>
</evidence>
<feature type="transmembrane region" description="Helical" evidence="7">
    <location>
        <begin position="143"/>
        <end position="160"/>
    </location>
</feature>